<feature type="repeat" description="WD" evidence="9">
    <location>
        <begin position="204"/>
        <end position="245"/>
    </location>
</feature>
<evidence type="ECO:0000256" key="5">
    <source>
        <dbReference type="ARBA" id="ARBA00022737"/>
    </source>
</evidence>
<name>A0A4C2E3S4_9SACH</name>
<dbReference type="InterPro" id="IPR001680">
    <property type="entry name" value="WD40_rpt"/>
</dbReference>
<evidence type="ECO:0000256" key="9">
    <source>
        <dbReference type="PROSITE-ProRule" id="PRU00221"/>
    </source>
</evidence>
<dbReference type="AlphaFoldDB" id="A0A4C2E3S4"/>
<feature type="compositionally biased region" description="Basic and acidic residues" evidence="10">
    <location>
        <begin position="15"/>
        <end position="31"/>
    </location>
</feature>
<evidence type="ECO:0000256" key="10">
    <source>
        <dbReference type="SAM" id="MobiDB-lite"/>
    </source>
</evidence>
<dbReference type="Pfam" id="PF00400">
    <property type="entry name" value="WD40"/>
    <property type="match status" value="4"/>
</dbReference>
<dbReference type="Proteomes" id="UP000301737">
    <property type="component" value="Unassembled WGS sequence"/>
</dbReference>
<evidence type="ECO:0000313" key="11">
    <source>
        <dbReference type="EMBL" id="GCE98884.1"/>
    </source>
</evidence>
<accession>A0A4C2E3S4</accession>
<organism evidence="11 12">
    <name type="scientific">Zygosaccharomyces mellis</name>
    <dbReference type="NCBI Taxonomy" id="42258"/>
    <lineage>
        <taxon>Eukaryota</taxon>
        <taxon>Fungi</taxon>
        <taxon>Dikarya</taxon>
        <taxon>Ascomycota</taxon>
        <taxon>Saccharomycotina</taxon>
        <taxon>Saccharomycetes</taxon>
        <taxon>Saccharomycetales</taxon>
        <taxon>Saccharomycetaceae</taxon>
        <taxon>Zygosaccharomyces</taxon>
    </lineage>
</organism>
<dbReference type="FunFam" id="2.130.10.10:FF:000034">
    <property type="entry name" value="Pre-mRNA-processing factor 17, putative"/>
    <property type="match status" value="1"/>
</dbReference>
<dbReference type="GO" id="GO:0003729">
    <property type="term" value="F:mRNA binding"/>
    <property type="evidence" value="ECO:0007669"/>
    <property type="project" value="TreeGrafter"/>
</dbReference>
<keyword evidence="7" id="KW-0539">Nucleus</keyword>
<dbReference type="GO" id="GO:0000398">
    <property type="term" value="P:mRNA splicing, via spliceosome"/>
    <property type="evidence" value="ECO:0007669"/>
    <property type="project" value="InterPro"/>
</dbReference>
<dbReference type="CDD" id="cd00200">
    <property type="entry name" value="WD40"/>
    <property type="match status" value="1"/>
</dbReference>
<evidence type="ECO:0000256" key="1">
    <source>
        <dbReference type="ARBA" id="ARBA00004123"/>
    </source>
</evidence>
<feature type="repeat" description="WD" evidence="9">
    <location>
        <begin position="291"/>
        <end position="323"/>
    </location>
</feature>
<dbReference type="PROSITE" id="PS50294">
    <property type="entry name" value="WD_REPEATS_REGION"/>
    <property type="match status" value="3"/>
</dbReference>
<comment type="subcellular location">
    <subcellularLocation>
        <location evidence="1">Nucleus</location>
    </subcellularLocation>
</comment>
<sequence>MSLVDYSSSSEDEEHAGVAKKDKKFSIEDTKFSVSNDHTNGLDPKRRKLTKSEIRVHRQSRKGKGPWAAWSSSSSSDLSSEEAEIGTRTKFDEFKAEDDNSDDNNEINILEKNKEESTFYGENEVDYQGRGYLHPPIEVDLDFYKQDFKCYLPKRRIYSFAGHARGTSALQFLPKTGHLFLSGGNDNTLRVWDLYHDKTCLRDYKGHNKPIKTVNFNEDGTSFLSASFDQHVKLWDTETGQVRSRYKFNSTPNDLQYRPGHLNEFVIGLSNSKINHYDDRVAAKQGLVQVYDHHLSSILNLEFFPDGSKLISSSEDKTVRIWENQVNIPIKQISDTTQHSMPFLRVHPEHHYFCAQSMDNVIYSFGMKPKYKRHPNKFFSGHRSAGYGIHVDFSPDGHYIISGDSGGKLVVWDWTTTKLLKNLDVPGRQPVTQVAWHPQETSKILCSGTMGKIHLFD</sequence>
<comment type="caution">
    <text evidence="11">The sequence shown here is derived from an EMBL/GenBank/DDBJ whole genome shotgun (WGS) entry which is preliminary data.</text>
</comment>
<evidence type="ECO:0000256" key="3">
    <source>
        <dbReference type="ARBA" id="ARBA00022664"/>
    </source>
</evidence>
<gene>
    <name evidence="11" type="ORF">ZYGM_001761</name>
</gene>
<dbReference type="PANTHER" id="PTHR43979:SF1">
    <property type="entry name" value="PRE-MRNA-PROCESSING FACTOR 17"/>
    <property type="match status" value="1"/>
</dbReference>
<protein>
    <recommendedName>
        <fullName evidence="8">Pre-mRNA-processing factor 17</fullName>
    </recommendedName>
</protein>
<dbReference type="InterPro" id="IPR032847">
    <property type="entry name" value="PRPF17"/>
</dbReference>
<evidence type="ECO:0000313" key="12">
    <source>
        <dbReference type="Proteomes" id="UP000301737"/>
    </source>
</evidence>
<evidence type="ECO:0000256" key="8">
    <source>
        <dbReference type="ARBA" id="ARBA00068146"/>
    </source>
</evidence>
<dbReference type="PRINTS" id="PR00320">
    <property type="entry name" value="GPROTEINBRPT"/>
</dbReference>
<keyword evidence="3" id="KW-0507">mRNA processing</keyword>
<dbReference type="PROSITE" id="PS50082">
    <property type="entry name" value="WD_REPEATS_2"/>
    <property type="match status" value="4"/>
</dbReference>
<dbReference type="GO" id="GO:0071013">
    <property type="term" value="C:catalytic step 2 spliceosome"/>
    <property type="evidence" value="ECO:0007669"/>
    <property type="project" value="InterPro"/>
</dbReference>
<keyword evidence="4" id="KW-0747">Spliceosome</keyword>
<dbReference type="InterPro" id="IPR015943">
    <property type="entry name" value="WD40/YVTN_repeat-like_dom_sf"/>
</dbReference>
<evidence type="ECO:0000256" key="7">
    <source>
        <dbReference type="ARBA" id="ARBA00023242"/>
    </source>
</evidence>
<dbReference type="SMART" id="SM00320">
    <property type="entry name" value="WD40"/>
    <property type="match status" value="6"/>
</dbReference>
<keyword evidence="12" id="KW-1185">Reference proteome</keyword>
<dbReference type="OrthoDB" id="10257301at2759"/>
<keyword evidence="6" id="KW-0508">mRNA splicing</keyword>
<keyword evidence="2 9" id="KW-0853">WD repeat</keyword>
<dbReference type="EMBL" id="BIMX01000007">
    <property type="protein sequence ID" value="GCE98884.1"/>
    <property type="molecule type" value="Genomic_DNA"/>
</dbReference>
<dbReference type="PANTHER" id="PTHR43979">
    <property type="entry name" value="PRE-MRNA-PROCESSING FACTOR 17"/>
    <property type="match status" value="1"/>
</dbReference>
<keyword evidence="5" id="KW-0677">Repeat</keyword>
<proteinExistence type="predicted"/>
<evidence type="ECO:0000256" key="6">
    <source>
        <dbReference type="ARBA" id="ARBA00023187"/>
    </source>
</evidence>
<reference evidence="11 12" key="1">
    <citation type="submission" date="2019-01" db="EMBL/GenBank/DDBJ databases">
        <title>Draft Genome Sequencing of Zygosaccharomyces mellis Ca-7.</title>
        <authorList>
            <person name="Shiwa Y."/>
            <person name="Kanesaki Y."/>
            <person name="Ishige T."/>
            <person name="Mura K."/>
            <person name="Hori T."/>
            <person name="Tamura T."/>
        </authorList>
    </citation>
    <scope>NUCLEOTIDE SEQUENCE [LARGE SCALE GENOMIC DNA]</scope>
    <source>
        <strain evidence="11 12">Ca-7</strain>
    </source>
</reference>
<feature type="region of interest" description="Disordered" evidence="10">
    <location>
        <begin position="1"/>
        <end position="83"/>
    </location>
</feature>
<evidence type="ECO:0000256" key="4">
    <source>
        <dbReference type="ARBA" id="ARBA00022728"/>
    </source>
</evidence>
<dbReference type="SUPFAM" id="SSF50978">
    <property type="entry name" value="WD40 repeat-like"/>
    <property type="match status" value="1"/>
</dbReference>
<feature type="repeat" description="WD" evidence="9">
    <location>
        <begin position="160"/>
        <end position="194"/>
    </location>
</feature>
<dbReference type="InterPro" id="IPR036322">
    <property type="entry name" value="WD40_repeat_dom_sf"/>
</dbReference>
<feature type="repeat" description="WD" evidence="9">
    <location>
        <begin position="391"/>
        <end position="422"/>
    </location>
</feature>
<dbReference type="InterPro" id="IPR020472">
    <property type="entry name" value="WD40_PAC1"/>
</dbReference>
<dbReference type="Gene3D" id="2.130.10.10">
    <property type="entry name" value="YVTN repeat-like/Quinoprotein amine dehydrogenase"/>
    <property type="match status" value="1"/>
</dbReference>
<evidence type="ECO:0000256" key="2">
    <source>
        <dbReference type="ARBA" id="ARBA00022574"/>
    </source>
</evidence>